<feature type="compositionally biased region" description="Polar residues" evidence="4">
    <location>
        <begin position="113"/>
        <end position="129"/>
    </location>
</feature>
<dbReference type="PANTHER" id="PTHR13292:SF0">
    <property type="entry name" value="AUTOPHAGY-RELATED PROTEIN 101"/>
    <property type="match status" value="1"/>
</dbReference>
<protein>
    <recommendedName>
        <fullName evidence="2">Autophagy-related protein 101</fullName>
    </recommendedName>
</protein>
<comment type="similarity">
    <text evidence="1">Belongs to the ATG101 family.</text>
</comment>
<evidence type="ECO:0000256" key="2">
    <source>
        <dbReference type="ARBA" id="ARBA00018874"/>
    </source>
</evidence>
<organism evidence="5 6">
    <name type="scientific">[Candida] subhashii</name>
    <dbReference type="NCBI Taxonomy" id="561895"/>
    <lineage>
        <taxon>Eukaryota</taxon>
        <taxon>Fungi</taxon>
        <taxon>Dikarya</taxon>
        <taxon>Ascomycota</taxon>
        <taxon>Saccharomycotina</taxon>
        <taxon>Pichiomycetes</taxon>
        <taxon>Debaryomycetaceae</taxon>
        <taxon>Spathaspora</taxon>
    </lineage>
</organism>
<dbReference type="EMBL" id="JAGSYN010000043">
    <property type="protein sequence ID" value="KAG7666132.1"/>
    <property type="molecule type" value="Genomic_DNA"/>
</dbReference>
<comment type="caution">
    <text evidence="5">The sequence shown here is derived from an EMBL/GenBank/DDBJ whole genome shotgun (WGS) entry which is preliminary data.</text>
</comment>
<sequence length="217" mass="24135">MASNLPDLDSLIDEKINHFVKSVIDRLLLRLQNNDSKTLPQGTIQIHFLDKDRSQQLKKKSGWFGKSEPSDSGKSLKIWENWIINIKCLPIEETSTNNSTPSGTGGGATAQSDKQAQDNGRNSSPYTGNIQTSIASFEENINRVIDLVDSHKEHIPPITSLESSPFPYEIVVIQPPQRTDSRDISHQTHPSPSGSGNSKDENPNEESWGTYIKKILD</sequence>
<dbReference type="GO" id="GO:0000045">
    <property type="term" value="P:autophagosome assembly"/>
    <property type="evidence" value="ECO:0007669"/>
    <property type="project" value="TreeGrafter"/>
</dbReference>
<feature type="compositionally biased region" description="Polar residues" evidence="4">
    <location>
        <begin position="187"/>
        <end position="197"/>
    </location>
</feature>
<gene>
    <name evidence="5" type="ORF">J8A68_000389</name>
</gene>
<keyword evidence="3" id="KW-0072">Autophagy</keyword>
<dbReference type="GeneID" id="73467190"/>
<feature type="region of interest" description="Disordered" evidence="4">
    <location>
        <begin position="174"/>
        <end position="217"/>
    </location>
</feature>
<dbReference type="GO" id="GO:0000407">
    <property type="term" value="C:phagophore assembly site"/>
    <property type="evidence" value="ECO:0007669"/>
    <property type="project" value="TreeGrafter"/>
</dbReference>
<dbReference type="RefSeq" id="XP_049266364.1">
    <property type="nucleotide sequence ID" value="XM_049407819.1"/>
</dbReference>
<reference evidence="5 6" key="1">
    <citation type="journal article" date="2021" name="DNA Res.">
        <title>Genome analysis of Candida subhashii reveals its hybrid nature and dual mitochondrial genome conformations.</title>
        <authorList>
            <person name="Mixao V."/>
            <person name="Hegedusova E."/>
            <person name="Saus E."/>
            <person name="Pryszcz L.P."/>
            <person name="Cillingova A."/>
            <person name="Nosek J."/>
            <person name="Gabaldon T."/>
        </authorList>
    </citation>
    <scope>NUCLEOTIDE SEQUENCE [LARGE SCALE GENOMIC DNA]</scope>
    <source>
        <strain evidence="5 6">CBS 10753</strain>
    </source>
</reference>
<evidence type="ECO:0000256" key="1">
    <source>
        <dbReference type="ARBA" id="ARBA00007130"/>
    </source>
</evidence>
<dbReference type="GO" id="GO:0019901">
    <property type="term" value="F:protein kinase binding"/>
    <property type="evidence" value="ECO:0007669"/>
    <property type="project" value="TreeGrafter"/>
</dbReference>
<keyword evidence="6" id="KW-1185">Reference proteome</keyword>
<dbReference type="AlphaFoldDB" id="A0A8J5QN85"/>
<evidence type="ECO:0000256" key="3">
    <source>
        <dbReference type="ARBA" id="ARBA00023006"/>
    </source>
</evidence>
<dbReference type="InterPro" id="IPR012445">
    <property type="entry name" value="ATG101"/>
</dbReference>
<name>A0A8J5QN85_9ASCO</name>
<dbReference type="PANTHER" id="PTHR13292">
    <property type="entry name" value="AUTOPHAGY-RELATED PROTEIN 101"/>
    <property type="match status" value="1"/>
</dbReference>
<proteinExistence type="inferred from homology"/>
<dbReference type="Proteomes" id="UP000694255">
    <property type="component" value="Unassembled WGS sequence"/>
</dbReference>
<accession>A0A8J5QN85</accession>
<dbReference type="Pfam" id="PF07855">
    <property type="entry name" value="ATG101"/>
    <property type="match status" value="1"/>
</dbReference>
<dbReference type="OrthoDB" id="10259639at2759"/>
<feature type="region of interest" description="Disordered" evidence="4">
    <location>
        <begin position="93"/>
        <end position="129"/>
    </location>
</feature>
<evidence type="ECO:0000313" key="6">
    <source>
        <dbReference type="Proteomes" id="UP000694255"/>
    </source>
</evidence>
<evidence type="ECO:0000256" key="4">
    <source>
        <dbReference type="SAM" id="MobiDB-lite"/>
    </source>
</evidence>
<dbReference type="GO" id="GO:1990316">
    <property type="term" value="C:Atg1/ULK1 kinase complex"/>
    <property type="evidence" value="ECO:0007669"/>
    <property type="project" value="TreeGrafter"/>
</dbReference>
<evidence type="ECO:0000313" key="5">
    <source>
        <dbReference type="EMBL" id="KAG7666132.1"/>
    </source>
</evidence>